<proteinExistence type="predicted"/>
<dbReference type="Proteomes" id="UP000052022">
    <property type="component" value="Unassembled WGS sequence"/>
</dbReference>
<evidence type="ECO:0008006" key="3">
    <source>
        <dbReference type="Google" id="ProtNLM"/>
    </source>
</evidence>
<evidence type="ECO:0000313" key="1">
    <source>
        <dbReference type="EMBL" id="CUH78330.1"/>
    </source>
</evidence>
<name>A0A0P1GT64_9RHOB</name>
<reference evidence="1 2" key="1">
    <citation type="submission" date="2015-09" db="EMBL/GenBank/DDBJ databases">
        <authorList>
            <consortium name="Swine Surveillance"/>
        </authorList>
    </citation>
    <scope>NUCLEOTIDE SEQUENCE [LARGE SCALE GENOMIC DNA]</scope>
    <source>
        <strain evidence="1 2">CECT 7557</strain>
    </source>
</reference>
<accession>A0A0P1GT64</accession>
<protein>
    <recommendedName>
        <fullName evidence="3">PPM-type phosphatase domain-containing protein</fullName>
    </recommendedName>
</protein>
<dbReference type="EMBL" id="CYSD01000030">
    <property type="protein sequence ID" value="CUH78330.1"/>
    <property type="molecule type" value="Genomic_DNA"/>
</dbReference>
<dbReference type="OrthoDB" id="508128at2"/>
<organism evidence="1 2">
    <name type="scientific">Tritonibacter multivorans</name>
    <dbReference type="NCBI Taxonomy" id="928856"/>
    <lineage>
        <taxon>Bacteria</taxon>
        <taxon>Pseudomonadati</taxon>
        <taxon>Pseudomonadota</taxon>
        <taxon>Alphaproteobacteria</taxon>
        <taxon>Rhodobacterales</taxon>
        <taxon>Paracoccaceae</taxon>
        <taxon>Tritonibacter</taxon>
    </lineage>
</organism>
<dbReference type="AlphaFoldDB" id="A0A0P1GT64"/>
<keyword evidence="2" id="KW-1185">Reference proteome</keyword>
<sequence>MKVSVLERFSQGKSPCGYTEDRIVEGAACIGVLDGSPGPMGEGRAMITEILDRAVALLQDAHVFTDLATLVETLTADVRAVKSAAGTQDIRRTGGYVFCLLLPERGEIWRVGDCKFRNNGAGPEARFRAEELSARVRGMMIEARLAEGHSPAEIMLQPDYDSLIAPQLAEQSRLLNRAGHRLSIGAINGAPVPEALQECHIAQCGRLIVTSDGYPEVADSLAETEARLKALLAEDPLCISANLQCKGLGPDRLSFDDRSYLGLEIG</sequence>
<evidence type="ECO:0000313" key="2">
    <source>
        <dbReference type="Proteomes" id="UP000052022"/>
    </source>
</evidence>
<dbReference type="STRING" id="928856.SAMN04488049_12321"/>
<dbReference type="RefSeq" id="WP_058289905.1">
    <property type="nucleotide sequence ID" value="NZ_CYSD01000030.1"/>
</dbReference>
<gene>
    <name evidence="1" type="ORF">TRM7557_01828</name>
</gene>